<keyword evidence="2" id="KW-1185">Reference proteome</keyword>
<name>B3PNF3_META1</name>
<dbReference type="STRING" id="243272.MARTH_orf828"/>
<evidence type="ECO:0000313" key="1">
    <source>
        <dbReference type="EMBL" id="ACF07555.1"/>
    </source>
</evidence>
<dbReference type="HOGENOM" id="CLU_833717_0_0_14"/>
<protein>
    <submittedName>
        <fullName evidence="1">Uncharacterized protein</fullName>
    </submittedName>
</protein>
<dbReference type="RefSeq" id="WP_012498512.1">
    <property type="nucleotide sequence ID" value="NC_011025.1"/>
</dbReference>
<proteinExistence type="predicted"/>
<accession>B3PNF3</accession>
<dbReference type="EMBL" id="CP001047">
    <property type="protein sequence ID" value="ACF07555.1"/>
    <property type="molecule type" value="Genomic_DNA"/>
</dbReference>
<dbReference type="Proteomes" id="UP000008812">
    <property type="component" value="Chromosome"/>
</dbReference>
<dbReference type="AlphaFoldDB" id="B3PNF3"/>
<sequence>MLDFKKERELTLESFYKVLAIIKNATTKSGSIVLQGSSSLYLQNIIKRNPNDIDILFTGDLSLEERNNLWYEIIQNFDIIKYEAENELIKTCLISFNSEIFKIDSIVSKTVNKSSIIRDPNSNLQITNYEYCYVAKLAYLAYVLTNREINAKSINKINSTLSDLSDIGDHFSLKFETIKKIIIEIILANIPCEVIPLKEHYYWNLLELKNTLQINGFFIKSKVAEILNKIKQDDLLKSMCKIIDDVFKIKNYFIYELFFERRFNKKFLFSNYGTTFKLPNCQFSKTIIENFYEMLSFNNHKLNKKNNWLTNENSEIIIDIAKPLIEYIKKNIN</sequence>
<dbReference type="KEGG" id="mat:MARTH_orf828"/>
<reference evidence="1 2" key="1">
    <citation type="journal article" date="2008" name="Infect. Immun.">
        <title>Genome of Mycoplasma arthritidis.</title>
        <authorList>
            <person name="Dybvig K."/>
            <person name="Zuhua C."/>
            <person name="Lao P."/>
            <person name="Jordan D.S."/>
            <person name="French C.T."/>
            <person name="Tu A.H."/>
            <person name="Loraine A.E."/>
        </authorList>
    </citation>
    <scope>NUCLEOTIDE SEQUENCE [LARGE SCALE GENOMIC DNA]</scope>
    <source>
        <strain evidence="1 2">158L3-1</strain>
    </source>
</reference>
<gene>
    <name evidence="1" type="ordered locus">MARTH_orf828</name>
</gene>
<organism evidence="1 2">
    <name type="scientific">Metamycoplasma arthritidis (strain 158L3-1)</name>
    <name type="common">Mycoplasma arthritidis</name>
    <dbReference type="NCBI Taxonomy" id="243272"/>
    <lineage>
        <taxon>Bacteria</taxon>
        <taxon>Bacillati</taxon>
        <taxon>Mycoplasmatota</taxon>
        <taxon>Mycoplasmoidales</taxon>
        <taxon>Metamycoplasmataceae</taxon>
        <taxon>Metamycoplasma</taxon>
    </lineage>
</organism>
<evidence type="ECO:0000313" key="2">
    <source>
        <dbReference type="Proteomes" id="UP000008812"/>
    </source>
</evidence>